<sequence>MTTGLARASLRSRPAAAVGVFAALVLAATVITASVAILRTASAAPPSPQREDLTTIGIGFTLVTVYLSIFATAQVAALAVAQRQRETAVLRAVGASPWQVRRAVAAETLLTAVPALPAGYGLGVLLARWWFGAMADRGLVPPGLRLTVSWPPAVAAAVVLTVTSLLGGLLAAQRAARSRPAAALGEAAGPGGGPVVLRTVLALAALAGAVVLQSAVSAEPAEEAAEHVPLLLLAYLVAIALAGPVLGRLAATAAAGPLRLFGAPGELAVANSRARSRRLSAAITPVTLVVAFTLARLGSLVGGQEPSWIDLFATVLYAGFAALVAADTLVMLMLERRRELALLRLIGAGPGQLVRMVLLESVIVTATALGLGTAVASAAVAPLGSGGPLDLPGQVGGGVAAAVAVLVIGSSFGPLARLLTIRPAAEVSR</sequence>
<evidence type="ECO:0000256" key="2">
    <source>
        <dbReference type="ARBA" id="ARBA00022475"/>
    </source>
</evidence>
<gene>
    <name evidence="8" type="ORF">F4556_006428</name>
</gene>
<comment type="subcellular location">
    <subcellularLocation>
        <location evidence="1">Cell membrane</location>
        <topology evidence="1">Multi-pass membrane protein</topology>
    </subcellularLocation>
</comment>
<feature type="transmembrane region" description="Helical" evidence="6">
    <location>
        <begin position="228"/>
        <end position="251"/>
    </location>
</feature>
<evidence type="ECO:0000256" key="1">
    <source>
        <dbReference type="ARBA" id="ARBA00004651"/>
    </source>
</evidence>
<dbReference type="PANTHER" id="PTHR30287">
    <property type="entry name" value="MEMBRANE COMPONENT OF PREDICTED ABC SUPERFAMILY METABOLITE UPTAKE TRANSPORTER"/>
    <property type="match status" value="1"/>
</dbReference>
<name>A0A7W7WL46_9ACTN</name>
<keyword evidence="9" id="KW-1185">Reference proteome</keyword>
<keyword evidence="2" id="KW-1003">Cell membrane</keyword>
<feature type="domain" description="ABC3 transporter permease C-terminal" evidence="7">
    <location>
        <begin position="313"/>
        <end position="421"/>
    </location>
</feature>
<feature type="transmembrane region" description="Helical" evidence="6">
    <location>
        <begin position="195"/>
        <end position="216"/>
    </location>
</feature>
<dbReference type="Pfam" id="PF02687">
    <property type="entry name" value="FtsX"/>
    <property type="match status" value="2"/>
</dbReference>
<dbReference type="EMBL" id="JACHJR010000001">
    <property type="protein sequence ID" value="MBB4950893.1"/>
    <property type="molecule type" value="Genomic_DNA"/>
</dbReference>
<dbReference type="Proteomes" id="UP000573327">
    <property type="component" value="Unassembled WGS sequence"/>
</dbReference>
<evidence type="ECO:0000256" key="3">
    <source>
        <dbReference type="ARBA" id="ARBA00022692"/>
    </source>
</evidence>
<keyword evidence="3 6" id="KW-0812">Transmembrane</keyword>
<evidence type="ECO:0000313" key="9">
    <source>
        <dbReference type="Proteomes" id="UP000573327"/>
    </source>
</evidence>
<keyword evidence="5 6" id="KW-0472">Membrane</keyword>
<organism evidence="8 9">
    <name type="scientific">Kitasatospora gansuensis</name>
    <dbReference type="NCBI Taxonomy" id="258050"/>
    <lineage>
        <taxon>Bacteria</taxon>
        <taxon>Bacillati</taxon>
        <taxon>Actinomycetota</taxon>
        <taxon>Actinomycetes</taxon>
        <taxon>Kitasatosporales</taxon>
        <taxon>Streptomycetaceae</taxon>
        <taxon>Kitasatospora</taxon>
    </lineage>
</organism>
<protein>
    <submittedName>
        <fullName evidence="8">Putative ABC transport system permease protein</fullName>
    </submittedName>
</protein>
<dbReference type="PANTHER" id="PTHR30287:SF1">
    <property type="entry name" value="INNER MEMBRANE PROTEIN"/>
    <property type="match status" value="1"/>
</dbReference>
<feature type="transmembrane region" description="Helical" evidence="6">
    <location>
        <begin position="279"/>
        <end position="299"/>
    </location>
</feature>
<evidence type="ECO:0000256" key="4">
    <source>
        <dbReference type="ARBA" id="ARBA00022989"/>
    </source>
</evidence>
<evidence type="ECO:0000256" key="6">
    <source>
        <dbReference type="SAM" id="Phobius"/>
    </source>
</evidence>
<feature type="transmembrane region" description="Helical" evidence="6">
    <location>
        <begin position="150"/>
        <end position="172"/>
    </location>
</feature>
<proteinExistence type="predicted"/>
<keyword evidence="4 6" id="KW-1133">Transmembrane helix</keyword>
<evidence type="ECO:0000259" key="7">
    <source>
        <dbReference type="Pfam" id="PF02687"/>
    </source>
</evidence>
<feature type="transmembrane region" description="Helical" evidence="6">
    <location>
        <begin position="353"/>
        <end position="379"/>
    </location>
</feature>
<evidence type="ECO:0000313" key="8">
    <source>
        <dbReference type="EMBL" id="MBB4950893.1"/>
    </source>
</evidence>
<feature type="transmembrane region" description="Helical" evidence="6">
    <location>
        <begin position="311"/>
        <end position="332"/>
    </location>
</feature>
<comment type="caution">
    <text evidence="8">The sequence shown here is derived from an EMBL/GenBank/DDBJ whole genome shotgun (WGS) entry which is preliminary data.</text>
</comment>
<feature type="transmembrane region" description="Helical" evidence="6">
    <location>
        <begin position="109"/>
        <end position="130"/>
    </location>
</feature>
<feature type="domain" description="ABC3 transporter permease C-terminal" evidence="7">
    <location>
        <begin position="60"/>
        <end position="178"/>
    </location>
</feature>
<feature type="transmembrane region" description="Helical" evidence="6">
    <location>
        <begin position="15"/>
        <end position="38"/>
    </location>
</feature>
<dbReference type="RefSeq" id="WP_184922491.1">
    <property type="nucleotide sequence ID" value="NZ_JACHJR010000001.1"/>
</dbReference>
<dbReference type="InterPro" id="IPR038766">
    <property type="entry name" value="Membrane_comp_ABC_pdt"/>
</dbReference>
<feature type="transmembrane region" description="Helical" evidence="6">
    <location>
        <begin position="399"/>
        <end position="419"/>
    </location>
</feature>
<feature type="transmembrane region" description="Helical" evidence="6">
    <location>
        <begin position="58"/>
        <end position="81"/>
    </location>
</feature>
<evidence type="ECO:0000256" key="5">
    <source>
        <dbReference type="ARBA" id="ARBA00023136"/>
    </source>
</evidence>
<accession>A0A7W7WL46</accession>
<dbReference type="InterPro" id="IPR003838">
    <property type="entry name" value="ABC3_permease_C"/>
</dbReference>
<reference evidence="8 9" key="1">
    <citation type="submission" date="2020-08" db="EMBL/GenBank/DDBJ databases">
        <title>Sequencing the genomes of 1000 actinobacteria strains.</title>
        <authorList>
            <person name="Klenk H.-P."/>
        </authorList>
    </citation>
    <scope>NUCLEOTIDE SEQUENCE [LARGE SCALE GENOMIC DNA]</scope>
    <source>
        <strain evidence="8 9">DSM 44786</strain>
    </source>
</reference>
<dbReference type="AlphaFoldDB" id="A0A7W7WL46"/>
<dbReference type="GO" id="GO:0005886">
    <property type="term" value="C:plasma membrane"/>
    <property type="evidence" value="ECO:0007669"/>
    <property type="project" value="UniProtKB-SubCell"/>
</dbReference>